<reference evidence="2 3" key="1">
    <citation type="submission" date="2024-09" db="EMBL/GenBank/DDBJ databases">
        <authorList>
            <person name="Sun Q."/>
            <person name="Mori K."/>
        </authorList>
    </citation>
    <scope>NUCLEOTIDE SEQUENCE [LARGE SCALE GENOMIC DNA]</scope>
    <source>
        <strain evidence="2 3">CCM 8654</strain>
    </source>
</reference>
<feature type="transmembrane region" description="Helical" evidence="1">
    <location>
        <begin position="168"/>
        <end position="186"/>
    </location>
</feature>
<keyword evidence="1" id="KW-1133">Transmembrane helix</keyword>
<feature type="transmembrane region" description="Helical" evidence="1">
    <location>
        <begin position="198"/>
        <end position="219"/>
    </location>
</feature>
<feature type="transmembrane region" description="Helical" evidence="1">
    <location>
        <begin position="103"/>
        <end position="122"/>
    </location>
</feature>
<dbReference type="EMBL" id="JBHLXH010000002">
    <property type="protein sequence ID" value="MFC0223926.1"/>
    <property type="molecule type" value="Genomic_DNA"/>
</dbReference>
<feature type="transmembrane region" description="Helical" evidence="1">
    <location>
        <begin position="134"/>
        <end position="156"/>
    </location>
</feature>
<protein>
    <submittedName>
        <fullName evidence="2">Uncharacterized protein</fullName>
    </submittedName>
</protein>
<proteinExistence type="predicted"/>
<sequence>MTVLRDWFSWAVAWVLVVETPVWLAVAADAWQERTEPTLEPMAVPGWVVPLAYAAGVAVPLGLLLVVAGLRATALHRAGMLVGAAGLAVGAVAFSGFPDGVVGGWYVGLTAAAAVAALLVAVTPSGPSDTARPVGLPGLALVAAGVFLAWTCWHGASYWDWRVDSALGYLLGFAVAVLLVALGATAGRWASLRGVLRWVLVVVGVLGLPYLLAGASALLDGGALYRWEEDESPWEWGTPWLLLGAGLVATGVAAWRRRGDLAAWSLAAGTGFGLTALWQDSTWGSVMR</sequence>
<feature type="transmembrane region" description="Helical" evidence="1">
    <location>
        <begin position="78"/>
        <end position="97"/>
    </location>
</feature>
<evidence type="ECO:0000313" key="2">
    <source>
        <dbReference type="EMBL" id="MFC0223926.1"/>
    </source>
</evidence>
<evidence type="ECO:0000256" key="1">
    <source>
        <dbReference type="SAM" id="Phobius"/>
    </source>
</evidence>
<accession>A0ABV6E4K7</accession>
<comment type="caution">
    <text evidence="2">The sequence shown here is derived from an EMBL/GenBank/DDBJ whole genome shotgun (WGS) entry which is preliminary data.</text>
</comment>
<keyword evidence="1" id="KW-0812">Transmembrane</keyword>
<organism evidence="2 3">
    <name type="scientific">Nocardioides zeicaulis</name>
    <dbReference type="NCBI Taxonomy" id="1776857"/>
    <lineage>
        <taxon>Bacteria</taxon>
        <taxon>Bacillati</taxon>
        <taxon>Actinomycetota</taxon>
        <taxon>Actinomycetes</taxon>
        <taxon>Propionibacteriales</taxon>
        <taxon>Nocardioidaceae</taxon>
        <taxon>Nocardioides</taxon>
    </lineage>
</organism>
<dbReference type="Proteomes" id="UP001589698">
    <property type="component" value="Unassembled WGS sequence"/>
</dbReference>
<gene>
    <name evidence="2" type="ORF">ACFFJG_15670</name>
</gene>
<feature type="transmembrane region" description="Helical" evidence="1">
    <location>
        <begin position="262"/>
        <end position="279"/>
    </location>
</feature>
<feature type="transmembrane region" description="Helical" evidence="1">
    <location>
        <begin position="51"/>
        <end position="71"/>
    </location>
</feature>
<keyword evidence="3" id="KW-1185">Reference proteome</keyword>
<feature type="transmembrane region" description="Helical" evidence="1">
    <location>
        <begin position="239"/>
        <end position="255"/>
    </location>
</feature>
<name>A0ABV6E4K7_9ACTN</name>
<evidence type="ECO:0000313" key="3">
    <source>
        <dbReference type="Proteomes" id="UP001589698"/>
    </source>
</evidence>
<dbReference type="RefSeq" id="WP_378519720.1">
    <property type="nucleotide sequence ID" value="NZ_CBCSDI010000026.1"/>
</dbReference>
<keyword evidence="1" id="KW-0472">Membrane</keyword>